<sequence length="189" mass="21297">MDPMDHKSDASVTSESDTDTAEEDQEFLPGADSSDTSSTDSTDSGEADPPAPADESWRFRNGEIQWAPMNARTLQYQPTGNTPGPTCYAVSRVGELGQSFDLFCTMKMRNLVVRYTNLHGRRTIHGWTDLDATTIRAYIGLPSLGWHVQMIATYSCRRRTRRWPLVIFFNVVDISALNRYIIWKAINPT</sequence>
<gene>
    <name evidence="2" type="ORF">D5F01_LYC02260</name>
</gene>
<dbReference type="PANTHER" id="PTHR46599:SF6">
    <property type="entry name" value="DUAL SPECIFICITY PHOSPHATASE 26"/>
    <property type="match status" value="1"/>
</dbReference>
<dbReference type="EMBL" id="REGW02000002">
    <property type="protein sequence ID" value="KAE8299842.1"/>
    <property type="molecule type" value="Genomic_DNA"/>
</dbReference>
<keyword evidence="3" id="KW-1185">Reference proteome</keyword>
<evidence type="ECO:0008006" key="4">
    <source>
        <dbReference type="Google" id="ProtNLM"/>
    </source>
</evidence>
<reference evidence="2 3" key="1">
    <citation type="submission" date="2019-07" db="EMBL/GenBank/DDBJ databases">
        <title>Chromosome genome assembly for large yellow croaker.</title>
        <authorList>
            <person name="Xiao S."/>
        </authorList>
    </citation>
    <scope>NUCLEOTIDE SEQUENCE [LARGE SCALE GENOMIC DNA]</scope>
    <source>
        <strain evidence="2">JMULYC20181020</strain>
        <tissue evidence="2">Muscle</tissue>
    </source>
</reference>
<evidence type="ECO:0000256" key="1">
    <source>
        <dbReference type="SAM" id="MobiDB-lite"/>
    </source>
</evidence>
<proteinExistence type="predicted"/>
<feature type="region of interest" description="Disordered" evidence="1">
    <location>
        <begin position="1"/>
        <end position="56"/>
    </location>
</feature>
<evidence type="ECO:0000313" key="2">
    <source>
        <dbReference type="EMBL" id="KAE8299842.1"/>
    </source>
</evidence>
<name>A0A6G0J8Q3_LARCR</name>
<feature type="compositionally biased region" description="Low complexity" evidence="1">
    <location>
        <begin position="32"/>
        <end position="44"/>
    </location>
</feature>
<dbReference type="PANTHER" id="PTHR46599">
    <property type="entry name" value="PIGGYBAC TRANSPOSABLE ELEMENT-DERIVED PROTEIN 4"/>
    <property type="match status" value="1"/>
</dbReference>
<protein>
    <recommendedName>
        <fullName evidence="4">PiggyBac transposable element-derived protein domain-containing protein</fullName>
    </recommendedName>
</protein>
<dbReference type="AlphaFoldDB" id="A0A6G0J8Q3"/>
<organism evidence="2 3">
    <name type="scientific">Larimichthys crocea</name>
    <name type="common">Large yellow croaker</name>
    <name type="synonym">Pseudosciaena crocea</name>
    <dbReference type="NCBI Taxonomy" id="215358"/>
    <lineage>
        <taxon>Eukaryota</taxon>
        <taxon>Metazoa</taxon>
        <taxon>Chordata</taxon>
        <taxon>Craniata</taxon>
        <taxon>Vertebrata</taxon>
        <taxon>Euteleostomi</taxon>
        <taxon>Actinopterygii</taxon>
        <taxon>Neopterygii</taxon>
        <taxon>Teleostei</taxon>
        <taxon>Neoteleostei</taxon>
        <taxon>Acanthomorphata</taxon>
        <taxon>Eupercaria</taxon>
        <taxon>Sciaenidae</taxon>
        <taxon>Larimichthys</taxon>
    </lineage>
</organism>
<accession>A0A6G0J8Q3</accession>
<evidence type="ECO:0000313" key="3">
    <source>
        <dbReference type="Proteomes" id="UP000424527"/>
    </source>
</evidence>
<feature type="compositionally biased region" description="Acidic residues" evidence="1">
    <location>
        <begin position="16"/>
        <end position="26"/>
    </location>
</feature>
<dbReference type="Proteomes" id="UP000424527">
    <property type="component" value="Unassembled WGS sequence"/>
</dbReference>
<comment type="caution">
    <text evidence="2">The sequence shown here is derived from an EMBL/GenBank/DDBJ whole genome shotgun (WGS) entry which is preliminary data.</text>
</comment>